<sequence length="193" mass="20543">MTLIICPGIHDVALSDRFLAALNQQLTTIGSTLHIAEGQVFPSDREAPFNGLAVWSFLQEQANPAEPLVLIGFSAGVVGAIAAANLWQGQGRMVAAAIAVDGWGVPQVGDFPLYRVSHDYFTHWSSAVLGAGADSFYADPPVDHLDLWQFPDRAAGFWVSSSARGRPTTKATTAIAFIAAIICQYEGASPSDR</sequence>
<protein>
    <submittedName>
        <fullName evidence="1">Uncharacterized protein</fullName>
    </submittedName>
</protein>
<organism evidence="1">
    <name type="scientific">Lyngbya confervoides BDU141951</name>
    <dbReference type="NCBI Taxonomy" id="1574623"/>
    <lineage>
        <taxon>Bacteria</taxon>
        <taxon>Bacillati</taxon>
        <taxon>Cyanobacteriota</taxon>
        <taxon>Cyanophyceae</taxon>
        <taxon>Oscillatoriophycideae</taxon>
        <taxon>Oscillatoriales</taxon>
        <taxon>Microcoleaceae</taxon>
        <taxon>Lyngbya</taxon>
    </lineage>
</organism>
<comment type="caution">
    <text evidence="1">The sequence shown here is derived from an EMBL/GenBank/DDBJ whole genome shotgun (WGS) entry which is preliminary data.</text>
</comment>
<name>A0A0C1Y850_9CYAN</name>
<dbReference type="InterPro" id="IPR029058">
    <property type="entry name" value="AB_hydrolase_fold"/>
</dbReference>
<reference evidence="1" key="1">
    <citation type="submission" date="2014-11" db="EMBL/GenBank/DDBJ databases">
        <authorList>
            <person name="Malar M.C."/>
            <person name="Sen D."/>
            <person name="Tripathy S."/>
        </authorList>
    </citation>
    <scope>NUCLEOTIDE SEQUENCE</scope>
    <source>
        <strain evidence="1">BDU141951</strain>
    </source>
</reference>
<reference evidence="1" key="2">
    <citation type="journal article" date="2015" name="Genome Announc.">
        <title>Draft Genome Sequence of Filamentous Marine Cyanobacterium Lyngbya confervoides Strain BDU141951.</title>
        <authorList>
            <person name="Chandrababunaidu M.M."/>
            <person name="Sen D."/>
            <person name="Tripathy S."/>
        </authorList>
    </citation>
    <scope>NUCLEOTIDE SEQUENCE</scope>
    <source>
        <strain evidence="1">BDU141951</strain>
    </source>
</reference>
<reference evidence="1" key="3">
    <citation type="submission" date="2020-02" db="EMBL/GenBank/DDBJ databases">
        <authorList>
            <person name="Sarangi A.N."/>
            <person name="Ghosh S."/>
            <person name="Mukherjee M."/>
            <person name="Tripathy S."/>
        </authorList>
    </citation>
    <scope>NUCLEOTIDE SEQUENCE</scope>
    <source>
        <strain evidence="1">BDU141951</strain>
    </source>
</reference>
<proteinExistence type="predicted"/>
<accession>A0A0C1Y850</accession>
<dbReference type="AlphaFoldDB" id="A0A0C1Y850"/>
<dbReference type="SUPFAM" id="SSF53474">
    <property type="entry name" value="alpha/beta-Hydrolases"/>
    <property type="match status" value="1"/>
</dbReference>
<dbReference type="EMBL" id="JTHE02000003">
    <property type="protein sequence ID" value="NEV70211.1"/>
    <property type="molecule type" value="Genomic_DNA"/>
</dbReference>
<evidence type="ECO:0000313" key="1">
    <source>
        <dbReference type="EMBL" id="NEV70211.1"/>
    </source>
</evidence>
<gene>
    <name evidence="1" type="ORF">QQ91_024280</name>
</gene>